<keyword evidence="4 7" id="KW-0808">Transferase</keyword>
<dbReference type="CDD" id="cd02440">
    <property type="entry name" value="AdoMet_MTases"/>
    <property type="match status" value="1"/>
</dbReference>
<dbReference type="InterPro" id="IPR026024">
    <property type="entry name" value="Chemotaxis_MeTrfase_CheR"/>
</dbReference>
<dbReference type="AlphaFoldDB" id="A0A7V4TI30"/>
<dbReference type="InterPro" id="IPR022642">
    <property type="entry name" value="CheR_C"/>
</dbReference>
<evidence type="ECO:0000259" key="6">
    <source>
        <dbReference type="PROSITE" id="PS50123"/>
    </source>
</evidence>
<proteinExistence type="predicted"/>
<evidence type="ECO:0000313" key="7">
    <source>
        <dbReference type="EMBL" id="HGY40126.1"/>
    </source>
</evidence>
<dbReference type="InterPro" id="IPR029063">
    <property type="entry name" value="SAM-dependent_MTases_sf"/>
</dbReference>
<dbReference type="SUPFAM" id="SSF53335">
    <property type="entry name" value="S-adenosyl-L-methionine-dependent methyltransferases"/>
    <property type="match status" value="1"/>
</dbReference>
<dbReference type="Gene3D" id="1.10.155.10">
    <property type="entry name" value="Chemotaxis receptor methyltransferase CheR, N-terminal domain"/>
    <property type="match status" value="1"/>
</dbReference>
<dbReference type="GO" id="GO:0008983">
    <property type="term" value="F:protein-glutamate O-methyltransferase activity"/>
    <property type="evidence" value="ECO:0007669"/>
    <property type="project" value="UniProtKB-EC"/>
</dbReference>
<dbReference type="SUPFAM" id="SSF47757">
    <property type="entry name" value="Chemotaxis receptor methyltransferase CheR, N-terminal domain"/>
    <property type="match status" value="1"/>
</dbReference>
<dbReference type="SMART" id="SM00138">
    <property type="entry name" value="MeTrc"/>
    <property type="match status" value="1"/>
</dbReference>
<evidence type="ECO:0000256" key="1">
    <source>
        <dbReference type="ARBA" id="ARBA00001541"/>
    </source>
</evidence>
<dbReference type="EC" id="2.1.1.80" evidence="2"/>
<dbReference type="InterPro" id="IPR022641">
    <property type="entry name" value="CheR_N"/>
</dbReference>
<dbReference type="GO" id="GO:0032259">
    <property type="term" value="P:methylation"/>
    <property type="evidence" value="ECO:0007669"/>
    <property type="project" value="UniProtKB-KW"/>
</dbReference>
<dbReference type="InterPro" id="IPR050903">
    <property type="entry name" value="Bact_Chemotaxis_MeTrfase"/>
</dbReference>
<comment type="catalytic activity">
    <reaction evidence="1">
        <text>L-glutamyl-[protein] + S-adenosyl-L-methionine = [protein]-L-glutamate 5-O-methyl ester + S-adenosyl-L-homocysteine</text>
        <dbReference type="Rhea" id="RHEA:24452"/>
        <dbReference type="Rhea" id="RHEA-COMP:10208"/>
        <dbReference type="Rhea" id="RHEA-COMP:10311"/>
        <dbReference type="ChEBI" id="CHEBI:29973"/>
        <dbReference type="ChEBI" id="CHEBI:57856"/>
        <dbReference type="ChEBI" id="CHEBI:59789"/>
        <dbReference type="ChEBI" id="CHEBI:82795"/>
        <dbReference type="EC" id="2.1.1.80"/>
    </reaction>
</comment>
<dbReference type="Gene3D" id="3.40.50.150">
    <property type="entry name" value="Vaccinia Virus protein VP39"/>
    <property type="match status" value="1"/>
</dbReference>
<name>A0A7V4TI30_9BACT</name>
<evidence type="ECO:0000256" key="2">
    <source>
        <dbReference type="ARBA" id="ARBA00012534"/>
    </source>
</evidence>
<dbReference type="PANTHER" id="PTHR24422:SF10">
    <property type="entry name" value="CHEMOTAXIS PROTEIN METHYLTRANSFERASE 2"/>
    <property type="match status" value="1"/>
</dbReference>
<keyword evidence="5" id="KW-0949">S-adenosyl-L-methionine</keyword>
<protein>
    <recommendedName>
        <fullName evidence="2">protein-glutamate O-methyltransferase</fullName>
        <ecNumber evidence="2">2.1.1.80</ecNumber>
    </recommendedName>
</protein>
<dbReference type="InterPro" id="IPR000780">
    <property type="entry name" value="CheR_MeTrfase"/>
</dbReference>
<dbReference type="PIRSF" id="PIRSF000410">
    <property type="entry name" value="CheR"/>
    <property type="match status" value="1"/>
</dbReference>
<evidence type="ECO:0000256" key="5">
    <source>
        <dbReference type="ARBA" id="ARBA00022691"/>
    </source>
</evidence>
<dbReference type="InterPro" id="IPR036804">
    <property type="entry name" value="CheR_N_sf"/>
</dbReference>
<comment type="caution">
    <text evidence="7">The sequence shown here is derived from an EMBL/GenBank/DDBJ whole genome shotgun (WGS) entry which is preliminary data.</text>
</comment>
<reference evidence="7" key="1">
    <citation type="journal article" date="2020" name="mSystems">
        <title>Genome- and Community-Level Interaction Insights into Carbon Utilization and Element Cycling Functions of Hydrothermarchaeota in Hydrothermal Sediment.</title>
        <authorList>
            <person name="Zhou Z."/>
            <person name="Liu Y."/>
            <person name="Xu W."/>
            <person name="Pan J."/>
            <person name="Luo Z.H."/>
            <person name="Li M."/>
        </authorList>
    </citation>
    <scope>NUCLEOTIDE SEQUENCE [LARGE SCALE GENOMIC DNA]</scope>
    <source>
        <strain evidence="7">SpSt-82</strain>
    </source>
</reference>
<dbReference type="PROSITE" id="PS50123">
    <property type="entry name" value="CHER"/>
    <property type="match status" value="1"/>
</dbReference>
<evidence type="ECO:0000256" key="4">
    <source>
        <dbReference type="ARBA" id="ARBA00022679"/>
    </source>
</evidence>
<evidence type="ECO:0000256" key="3">
    <source>
        <dbReference type="ARBA" id="ARBA00022603"/>
    </source>
</evidence>
<dbReference type="Pfam" id="PF03705">
    <property type="entry name" value="CheR_N"/>
    <property type="match status" value="1"/>
</dbReference>
<feature type="domain" description="CheR-type methyltransferase" evidence="6">
    <location>
        <begin position="1"/>
        <end position="282"/>
    </location>
</feature>
<sequence length="295" mass="34261">MEFGLREFVELRKLIYAKSGIHLGDEKVYFLKRRVEKRMEKLGIEDPEEYLSYLRFFDRQGRELQELIEEVAVNETYFFREFPQLQAFAEHCLPDVLERKKKGLLNTRLRLLSAGCSTGEEAYTLAIILREMVEGVDSLLAKIVAVDIDRKALDRALLGIYDTRSIRDVPRVYLERYFDNLGNGTYRVKNTLRDLVTFKQVNLADRDEVLSLGISSFDFIFCRNVLIYFSDEIRRKVVENFYLMLQPGGYIFLGHSESLSRISTAFALRRMGGYLVYQKPENADASSPLREAGVQ</sequence>
<accession>A0A7V4TI30</accession>
<gene>
    <name evidence="7" type="ORF">ENW11_10020</name>
</gene>
<organism evidence="7">
    <name type="scientific">Candidatus Caldatribacterium saccharofermentans</name>
    <dbReference type="NCBI Taxonomy" id="1454753"/>
    <lineage>
        <taxon>Bacteria</taxon>
        <taxon>Pseudomonadati</taxon>
        <taxon>Atribacterota</taxon>
        <taxon>Atribacteria</taxon>
        <taxon>Atribacterales</taxon>
        <taxon>Candidatus Caldatribacteriaceae</taxon>
        <taxon>Candidatus Caldatribacterium</taxon>
    </lineage>
</organism>
<keyword evidence="3 7" id="KW-0489">Methyltransferase</keyword>
<dbReference type="PRINTS" id="PR00996">
    <property type="entry name" value="CHERMTFRASE"/>
</dbReference>
<dbReference type="Pfam" id="PF01739">
    <property type="entry name" value="CheR"/>
    <property type="match status" value="1"/>
</dbReference>
<dbReference type="EMBL" id="DTIY01000076">
    <property type="protein sequence ID" value="HGY40126.1"/>
    <property type="molecule type" value="Genomic_DNA"/>
</dbReference>
<dbReference type="PANTHER" id="PTHR24422">
    <property type="entry name" value="CHEMOTAXIS PROTEIN METHYLTRANSFERASE"/>
    <property type="match status" value="1"/>
</dbReference>